<evidence type="ECO:0000256" key="5">
    <source>
        <dbReference type="ARBA" id="ARBA00022989"/>
    </source>
</evidence>
<dbReference type="Pfam" id="PF00528">
    <property type="entry name" value="BPD_transp_1"/>
    <property type="match status" value="1"/>
</dbReference>
<dbReference type="GO" id="GO:0055085">
    <property type="term" value="P:transmembrane transport"/>
    <property type="evidence" value="ECO:0007669"/>
    <property type="project" value="InterPro"/>
</dbReference>
<dbReference type="Proteomes" id="UP000298588">
    <property type="component" value="Chromosome"/>
</dbReference>
<keyword evidence="3" id="KW-1003">Cell membrane</keyword>
<dbReference type="FunFam" id="1.10.3720.10:FF:000088">
    <property type="entry name" value="Iron(III) ABC transporter, permease protein"/>
    <property type="match status" value="1"/>
</dbReference>
<evidence type="ECO:0000259" key="8">
    <source>
        <dbReference type="PROSITE" id="PS50928"/>
    </source>
</evidence>
<feature type="domain" description="ABC transmembrane type-1" evidence="8">
    <location>
        <begin position="42"/>
        <end position="246"/>
    </location>
</feature>
<dbReference type="Gene3D" id="1.10.3720.10">
    <property type="entry name" value="MetI-like"/>
    <property type="match status" value="2"/>
</dbReference>
<dbReference type="PANTHER" id="PTHR30183:SF2">
    <property type="entry name" value="IRON UTILIZATION PROTEIN"/>
    <property type="match status" value="1"/>
</dbReference>
<keyword evidence="4 7" id="KW-0812">Transmembrane</keyword>
<evidence type="ECO:0000256" key="6">
    <source>
        <dbReference type="ARBA" id="ARBA00023136"/>
    </source>
</evidence>
<evidence type="ECO:0000256" key="2">
    <source>
        <dbReference type="ARBA" id="ARBA00022448"/>
    </source>
</evidence>
<sequence length="540" mass="56571">MGLALGLAALVALPILAVAASLFQPSGDALSHLARTVLPEILFDTVGLILVVGVGTAVIGVGTAWLVTLCRFPGSRALEWLLLLPLAMPAYIIGYAYTDALAYAGPVQGSLRAAFGWARGDYWFPDIQSLWGAGTMLVLVLYPYVYLLARTAFLDQSTCVLEAARTLGSSPWAAFFRVGLPMARPAIAAGVALALMEALADFGTVQYFGVTTFTTAIYRTWFGLGDRVAAAQLATGLLSFVLLLIVMERLARRGRRFGAGVRRHRKIAPLRLTRFAAAAAIAACAAPVLLGFVLPVISLVRLHLSGGDPLLGPRFLIYAQNSFLLAGIAALVVVAIASIVTYAVRLAPGPVTSGALRVASIGYAVPGTVIAVGIMVPLGAFDNALDGWLKAWTGWGPGLLLSGTAAALIYAYLVRFLAVAVGPLEAGLGKIPSSIDAAARTLGATPGEVARAIHAPMLRRPLLTAGLVAFVDVLKELPATVVIRPFGFDTLAVRVYNLASDERLAQASTGALVIVAIGLIPVILITRMIAMERKAGERGL</sequence>
<keyword evidence="10" id="KW-1185">Reference proteome</keyword>
<feature type="transmembrane region" description="Helical" evidence="7">
    <location>
        <begin position="356"/>
        <end position="380"/>
    </location>
</feature>
<feature type="transmembrane region" description="Helical" evidence="7">
    <location>
        <begin position="80"/>
        <end position="97"/>
    </location>
</feature>
<feature type="transmembrane region" description="Helical" evidence="7">
    <location>
        <begin position="130"/>
        <end position="149"/>
    </location>
</feature>
<comment type="subcellular location">
    <subcellularLocation>
        <location evidence="1 7">Cell membrane</location>
        <topology evidence="1 7">Multi-pass membrane protein</topology>
    </subcellularLocation>
</comment>
<protein>
    <submittedName>
        <fullName evidence="9">Iron ABC transporter permease</fullName>
    </submittedName>
</protein>
<reference evidence="9 10" key="1">
    <citation type="submission" date="2019-04" db="EMBL/GenBank/DDBJ databases">
        <title>Phreatobacter aquaticus sp. nov.</title>
        <authorList>
            <person name="Choi A."/>
            <person name="Baek K."/>
        </authorList>
    </citation>
    <scope>NUCLEOTIDE SEQUENCE [LARGE SCALE GENOMIC DNA]</scope>
    <source>
        <strain evidence="9 10">NMCR1094</strain>
    </source>
</reference>
<feature type="transmembrane region" description="Helical" evidence="7">
    <location>
        <begin position="317"/>
        <end position="344"/>
    </location>
</feature>
<feature type="domain" description="ABC transmembrane type-1" evidence="8">
    <location>
        <begin position="319"/>
        <end position="525"/>
    </location>
</feature>
<feature type="transmembrane region" description="Helical" evidence="7">
    <location>
        <begin position="462"/>
        <end position="484"/>
    </location>
</feature>
<feature type="transmembrane region" description="Helical" evidence="7">
    <location>
        <begin position="186"/>
        <end position="209"/>
    </location>
</feature>
<keyword evidence="5 7" id="KW-1133">Transmembrane helix</keyword>
<evidence type="ECO:0000313" key="10">
    <source>
        <dbReference type="Proteomes" id="UP000298588"/>
    </source>
</evidence>
<feature type="transmembrane region" description="Helical" evidence="7">
    <location>
        <begin position="229"/>
        <end position="251"/>
    </location>
</feature>
<dbReference type="InterPro" id="IPR000515">
    <property type="entry name" value="MetI-like"/>
</dbReference>
<dbReference type="AlphaFoldDB" id="A0A4D7QY22"/>
<dbReference type="CDD" id="cd06261">
    <property type="entry name" value="TM_PBP2"/>
    <property type="match status" value="2"/>
</dbReference>
<dbReference type="EMBL" id="CP039865">
    <property type="protein sequence ID" value="QCK88732.1"/>
    <property type="molecule type" value="Genomic_DNA"/>
</dbReference>
<feature type="transmembrane region" description="Helical" evidence="7">
    <location>
        <begin position="272"/>
        <end position="297"/>
    </location>
</feature>
<name>A0A4D7QY22_9HYPH</name>
<evidence type="ECO:0000313" key="9">
    <source>
        <dbReference type="EMBL" id="QCK88732.1"/>
    </source>
</evidence>
<dbReference type="KEGG" id="paqt:E8L99_09865"/>
<keyword evidence="2 7" id="KW-0813">Transport</keyword>
<evidence type="ECO:0000256" key="7">
    <source>
        <dbReference type="RuleBase" id="RU363032"/>
    </source>
</evidence>
<dbReference type="PROSITE" id="PS50928">
    <property type="entry name" value="ABC_TM1"/>
    <property type="match status" value="2"/>
</dbReference>
<organism evidence="9 10">
    <name type="scientific">Phreatobacter aquaticus</name>
    <dbReference type="NCBI Taxonomy" id="2570229"/>
    <lineage>
        <taxon>Bacteria</taxon>
        <taxon>Pseudomonadati</taxon>
        <taxon>Pseudomonadota</taxon>
        <taxon>Alphaproteobacteria</taxon>
        <taxon>Hyphomicrobiales</taxon>
        <taxon>Phreatobacteraceae</taxon>
        <taxon>Phreatobacter</taxon>
    </lineage>
</organism>
<evidence type="ECO:0000256" key="1">
    <source>
        <dbReference type="ARBA" id="ARBA00004651"/>
    </source>
</evidence>
<evidence type="ECO:0000256" key="4">
    <source>
        <dbReference type="ARBA" id="ARBA00022692"/>
    </source>
</evidence>
<comment type="similarity">
    <text evidence="7">Belongs to the binding-protein-dependent transport system permease family.</text>
</comment>
<feature type="transmembrane region" description="Helical" evidence="7">
    <location>
        <begin position="504"/>
        <end position="525"/>
    </location>
</feature>
<dbReference type="OrthoDB" id="9790211at2"/>
<accession>A0A4D7QY22</accession>
<dbReference type="GO" id="GO:0005886">
    <property type="term" value="C:plasma membrane"/>
    <property type="evidence" value="ECO:0007669"/>
    <property type="project" value="UniProtKB-SubCell"/>
</dbReference>
<keyword evidence="6 7" id="KW-0472">Membrane</keyword>
<dbReference type="PANTHER" id="PTHR30183">
    <property type="entry name" value="MOLYBDENUM TRANSPORT SYSTEM PERMEASE PROTEIN MODB"/>
    <property type="match status" value="1"/>
</dbReference>
<feature type="transmembrane region" description="Helical" evidence="7">
    <location>
        <begin position="392"/>
        <end position="413"/>
    </location>
</feature>
<dbReference type="InterPro" id="IPR035906">
    <property type="entry name" value="MetI-like_sf"/>
</dbReference>
<dbReference type="SUPFAM" id="SSF161098">
    <property type="entry name" value="MetI-like"/>
    <property type="match status" value="2"/>
</dbReference>
<proteinExistence type="inferred from homology"/>
<evidence type="ECO:0000256" key="3">
    <source>
        <dbReference type="ARBA" id="ARBA00022475"/>
    </source>
</evidence>
<gene>
    <name evidence="9" type="ORF">E8L99_09865</name>
</gene>
<feature type="transmembrane region" description="Helical" evidence="7">
    <location>
        <begin position="41"/>
        <end position="68"/>
    </location>
</feature>